<accession>A0A3T0D949</accession>
<evidence type="ECO:0000313" key="1">
    <source>
        <dbReference type="EMBL" id="AZT91690.1"/>
    </source>
</evidence>
<name>A0A3T0D949_9FIRM</name>
<evidence type="ECO:0000313" key="2">
    <source>
        <dbReference type="Proteomes" id="UP000282930"/>
    </source>
</evidence>
<keyword evidence="2" id="KW-1185">Reference proteome</keyword>
<dbReference type="KEGG" id="ccha:ELD05_10745"/>
<reference evidence="1 2" key="1">
    <citation type="submission" date="2018-12" db="EMBL/GenBank/DDBJ databases">
        <title>Genome sequence from the cellulolytic species, Caldicellulosiruptor changbaiensis.</title>
        <authorList>
            <person name="Blumer-Schuette S.E."/>
            <person name="Mendoza C."/>
        </authorList>
    </citation>
    <scope>NUCLEOTIDE SEQUENCE [LARGE SCALE GENOMIC DNA]</scope>
    <source>
        <strain evidence="1 2">CBS-Z</strain>
    </source>
</reference>
<dbReference type="Proteomes" id="UP000282930">
    <property type="component" value="Chromosome"/>
</dbReference>
<dbReference type="EMBL" id="CP034791">
    <property type="protein sequence ID" value="AZT91690.1"/>
    <property type="molecule type" value="Genomic_DNA"/>
</dbReference>
<protein>
    <submittedName>
        <fullName evidence="1">Uncharacterized protein</fullName>
    </submittedName>
</protein>
<dbReference type="AlphaFoldDB" id="A0A3T0D949"/>
<proteinExistence type="predicted"/>
<gene>
    <name evidence="1" type="ORF">ELD05_10745</name>
</gene>
<sequence>MDNKQKIKDDLEKIGVYIEFANNEQNISIQKIEAYEMEHEIAIARRAGSQLYYVSYMFKFNKKETCPGSYDVLGLFWDSDRLSYDNYSTSETKYVDLRDITNKKKGTLVFNVFDKNIEVGKYYYATVVLAPKVVDGNWYEVGAKYTHTFTTTQTTISLSNKIDYGGSGVVSGSIGYTVTINQIEQMWEKAADNAFKY</sequence>
<organism evidence="1 2">
    <name type="scientific">Caldicellulosiruptor changbaiensis</name>
    <dbReference type="NCBI Taxonomy" id="1222016"/>
    <lineage>
        <taxon>Bacteria</taxon>
        <taxon>Bacillati</taxon>
        <taxon>Bacillota</taxon>
        <taxon>Bacillota incertae sedis</taxon>
        <taxon>Caldicellulosiruptorales</taxon>
        <taxon>Caldicellulosiruptoraceae</taxon>
        <taxon>Caldicellulosiruptor</taxon>
    </lineage>
</organism>